<dbReference type="InterPro" id="IPR007603">
    <property type="entry name" value="Choline_transptr-like"/>
</dbReference>
<accession>A0A3B3QMR8</accession>
<comment type="caution">
    <text evidence="6">Lacks conserved residue(s) required for the propagation of feature annotation.</text>
</comment>
<sequence>MGCCGSAERARREWKPLEDRSCTDVAWLLIFVAFCVGMGSICGYAIITGAAGRLISGYDSYGNTCGQPNAQIEGIKLTQSLTLSLVLWHMAHVVGLLRLANGSFLWLCISLLPRAGHDYASSVTVFLSLEMLTHVAFQPHLNVVWIHRLGGVFLCWVCIDERVFLMWRVVGVRMVLETAARRILAVLGSPPHHSLSFRDKTKLPVTPILSSTFRLIRYHLGTVAKGSFIITLVKIPRLILMYIHNQLKGKENACARCMLKACICCLWCLEKCLNYLNQNAYAATAINSTSFCTSARDAFVILVENALRVAAINAVGDFVLFLGKVLIVSCTAFAGVLALNYQRDYTVWLLPLLIVCLFAFLVAHCFLSIFEIVVDVLFLCFAIDTKHNDGSTGREFYMDKALMVRTGAEQSGVGSVSKGRAGLRVLAAPVQQHA</sequence>
<keyword evidence="3 6" id="KW-0812">Transmembrane</keyword>
<evidence type="ECO:0000256" key="2">
    <source>
        <dbReference type="ARBA" id="ARBA00007168"/>
    </source>
</evidence>
<feature type="transmembrane region" description="Helical" evidence="6">
    <location>
        <begin position="25"/>
        <end position="47"/>
    </location>
</feature>
<dbReference type="GO" id="GO:0005886">
    <property type="term" value="C:plasma membrane"/>
    <property type="evidence" value="ECO:0007669"/>
    <property type="project" value="UniProtKB-SubCell"/>
</dbReference>
<comment type="subcellular location">
    <subcellularLocation>
        <location evidence="6">Cell membrane</location>
        <topology evidence="6">Multi-pass membrane protein</topology>
    </subcellularLocation>
    <subcellularLocation>
        <location evidence="1">Membrane</location>
        <topology evidence="1">Multi-pass membrane protein</topology>
    </subcellularLocation>
</comment>
<comment type="function">
    <text evidence="6">Choline transporter.</text>
</comment>
<reference evidence="7" key="1">
    <citation type="submission" date="2025-08" db="UniProtKB">
        <authorList>
            <consortium name="Ensembl"/>
        </authorList>
    </citation>
    <scope>IDENTIFICATION</scope>
</reference>
<dbReference type="PANTHER" id="PTHR12385:SF12">
    <property type="entry name" value="CHOLINE TRANSPORTER-LIKE PROTEIN"/>
    <property type="match status" value="1"/>
</dbReference>
<keyword evidence="4 6" id="KW-1133">Transmembrane helix</keyword>
<keyword evidence="5 6" id="KW-0472">Membrane</keyword>
<dbReference type="Ensembl" id="ENSPKIT00000032089.1">
    <property type="protein sequence ID" value="ENSPKIP00000008017.1"/>
    <property type="gene ID" value="ENSPKIG00000023675.1"/>
</dbReference>
<dbReference type="PANTHER" id="PTHR12385">
    <property type="entry name" value="CHOLINE TRANSPORTER-LIKE (SLC FAMILY 44)"/>
    <property type="match status" value="1"/>
</dbReference>
<evidence type="ECO:0000256" key="5">
    <source>
        <dbReference type="ARBA" id="ARBA00023136"/>
    </source>
</evidence>
<dbReference type="GeneTree" id="ENSGT00940000157174"/>
<reference evidence="7" key="2">
    <citation type="submission" date="2025-09" db="UniProtKB">
        <authorList>
            <consortium name="Ensembl"/>
        </authorList>
    </citation>
    <scope>IDENTIFICATION</scope>
</reference>
<comment type="similarity">
    <text evidence="2 6">Belongs to the CTL (choline transporter-like) family.</text>
</comment>
<evidence type="ECO:0000313" key="7">
    <source>
        <dbReference type="Ensembl" id="ENSPKIP00000008017.1"/>
    </source>
</evidence>
<keyword evidence="8" id="KW-1185">Reference proteome</keyword>
<evidence type="ECO:0000256" key="3">
    <source>
        <dbReference type="ARBA" id="ARBA00022692"/>
    </source>
</evidence>
<evidence type="ECO:0000256" key="1">
    <source>
        <dbReference type="ARBA" id="ARBA00004141"/>
    </source>
</evidence>
<proteinExistence type="inferred from homology"/>
<dbReference type="AlphaFoldDB" id="A0A3B3QMR8"/>
<organism evidence="7 8">
    <name type="scientific">Paramormyrops kingsleyae</name>
    <dbReference type="NCBI Taxonomy" id="1676925"/>
    <lineage>
        <taxon>Eukaryota</taxon>
        <taxon>Metazoa</taxon>
        <taxon>Chordata</taxon>
        <taxon>Craniata</taxon>
        <taxon>Vertebrata</taxon>
        <taxon>Euteleostomi</taxon>
        <taxon>Actinopterygii</taxon>
        <taxon>Neopterygii</taxon>
        <taxon>Teleostei</taxon>
        <taxon>Osteoglossocephala</taxon>
        <taxon>Osteoglossomorpha</taxon>
        <taxon>Osteoglossiformes</taxon>
        <taxon>Mormyridae</taxon>
        <taxon>Paramormyrops</taxon>
    </lineage>
</organism>
<dbReference type="GO" id="GO:0022857">
    <property type="term" value="F:transmembrane transporter activity"/>
    <property type="evidence" value="ECO:0007669"/>
    <property type="project" value="UniProtKB-UniRule"/>
</dbReference>
<feature type="transmembrane region" description="Helical" evidence="6">
    <location>
        <begin position="318"/>
        <end position="339"/>
    </location>
</feature>
<name>A0A3B3QMR8_9TELE</name>
<dbReference type="Proteomes" id="UP000261540">
    <property type="component" value="Unplaced"/>
</dbReference>
<feature type="transmembrane region" description="Helical" evidence="6">
    <location>
        <begin position="345"/>
        <end position="367"/>
    </location>
</feature>
<dbReference type="Pfam" id="PF04515">
    <property type="entry name" value="Choline_transpo"/>
    <property type="match status" value="1"/>
</dbReference>
<protein>
    <recommendedName>
        <fullName evidence="6">Choline transporter-like protein</fullName>
    </recommendedName>
</protein>
<evidence type="ECO:0000256" key="6">
    <source>
        <dbReference type="RuleBase" id="RU368066"/>
    </source>
</evidence>
<evidence type="ECO:0000256" key="4">
    <source>
        <dbReference type="ARBA" id="ARBA00022989"/>
    </source>
</evidence>
<evidence type="ECO:0000313" key="8">
    <source>
        <dbReference type="Proteomes" id="UP000261540"/>
    </source>
</evidence>